<evidence type="ECO:0008006" key="4">
    <source>
        <dbReference type="Google" id="ProtNLM"/>
    </source>
</evidence>
<evidence type="ECO:0000313" key="3">
    <source>
        <dbReference type="Proteomes" id="UP000480854"/>
    </source>
</evidence>
<gene>
    <name evidence="2" type="ORF">DS843_06575</name>
</gene>
<feature type="signal peptide" evidence="1">
    <location>
        <begin position="1"/>
        <end position="20"/>
    </location>
</feature>
<dbReference type="RefSeq" id="WP_149468108.1">
    <property type="nucleotide sequence ID" value="NZ_QOKW01000004.1"/>
</dbReference>
<dbReference type="EMBL" id="QOKW01000004">
    <property type="protein sequence ID" value="KAA0682205.1"/>
    <property type="molecule type" value="Genomic_DNA"/>
</dbReference>
<name>A0A9W7NLF2_9PROT</name>
<evidence type="ECO:0000256" key="1">
    <source>
        <dbReference type="SAM" id="SignalP"/>
    </source>
</evidence>
<proteinExistence type="predicted"/>
<feature type="chain" id="PRO_5040885734" description="C-lysozyme inhibitor" evidence="1">
    <location>
        <begin position="21"/>
        <end position="131"/>
    </location>
</feature>
<organism evidence="2 3">
    <name type="scientific">Roseomonas genomospecies 6</name>
    <dbReference type="NCBI Taxonomy" id="214106"/>
    <lineage>
        <taxon>Bacteria</taxon>
        <taxon>Pseudomonadati</taxon>
        <taxon>Pseudomonadota</taxon>
        <taxon>Alphaproteobacteria</taxon>
        <taxon>Acetobacterales</taxon>
        <taxon>Roseomonadaceae</taxon>
        <taxon>Roseomonas</taxon>
    </lineage>
</organism>
<reference evidence="2 3" key="1">
    <citation type="submission" date="2018-07" db="EMBL/GenBank/DDBJ databases">
        <title>Genome sequence of Azospirillum sp. ATCC 49961.</title>
        <authorList>
            <person name="Sant'Anna F.H."/>
            <person name="Baldani J.I."/>
            <person name="Zilli J.E."/>
            <person name="Reis V.M."/>
            <person name="Hartmann A."/>
            <person name="Cruz L."/>
            <person name="de Souza E.M."/>
            <person name="de Oliveira Pedrosa F."/>
            <person name="Passaglia L.M.P."/>
        </authorList>
    </citation>
    <scope>NUCLEOTIDE SEQUENCE [LARGE SCALE GENOMIC DNA]</scope>
    <source>
        <strain evidence="2 3">ATCC 49961</strain>
    </source>
</reference>
<comment type="caution">
    <text evidence="2">The sequence shown here is derived from an EMBL/GenBank/DDBJ whole genome shotgun (WGS) entry which is preliminary data.</text>
</comment>
<dbReference type="InterPro" id="IPR036501">
    <property type="entry name" value="Inhibitor_vert_lysozyme_sf"/>
</dbReference>
<evidence type="ECO:0000313" key="2">
    <source>
        <dbReference type="EMBL" id="KAA0682205.1"/>
    </source>
</evidence>
<dbReference type="AlphaFoldDB" id="A0A9W7NLF2"/>
<dbReference type="Gene3D" id="3.40.1420.10">
    <property type="entry name" value="Inhibitor of vertebrate lysozyme"/>
    <property type="match status" value="1"/>
</dbReference>
<dbReference type="Proteomes" id="UP000480854">
    <property type="component" value="Unassembled WGS sequence"/>
</dbReference>
<sequence>MRSVIAAVTLIAATALSVQAADHAARALDREVYMVAKDPTVLDAVRKLMPAEAFAVWSKWAKNGVSAPMEERNGVVFGFGCQPGNCSTVHGRLAFDHDGRVWASLTEDGENTRYFGNPPEAVKPLLTVGTN</sequence>
<keyword evidence="1" id="KW-0732">Signal</keyword>
<keyword evidence="3" id="KW-1185">Reference proteome</keyword>
<protein>
    <recommendedName>
        <fullName evidence="4">C-lysozyme inhibitor</fullName>
    </recommendedName>
</protein>
<accession>A0A9W7NLF2</accession>